<dbReference type="AlphaFoldDB" id="A0A4C1YJ29"/>
<comment type="caution">
    <text evidence="2">The sequence shown here is derived from an EMBL/GenBank/DDBJ whole genome shotgun (WGS) entry which is preliminary data.</text>
</comment>
<evidence type="ECO:0000313" key="3">
    <source>
        <dbReference type="Proteomes" id="UP000299102"/>
    </source>
</evidence>
<evidence type="ECO:0000256" key="1">
    <source>
        <dbReference type="SAM" id="MobiDB-lite"/>
    </source>
</evidence>
<reference evidence="2 3" key="1">
    <citation type="journal article" date="2019" name="Commun. Biol.">
        <title>The bagworm genome reveals a unique fibroin gene that provides high tensile strength.</title>
        <authorList>
            <person name="Kono N."/>
            <person name="Nakamura H."/>
            <person name="Ohtoshi R."/>
            <person name="Tomita M."/>
            <person name="Numata K."/>
            <person name="Arakawa K."/>
        </authorList>
    </citation>
    <scope>NUCLEOTIDE SEQUENCE [LARGE SCALE GENOMIC DNA]</scope>
</reference>
<gene>
    <name evidence="2" type="ORF">EVAR_84397_1</name>
</gene>
<dbReference type="EMBL" id="BGZK01001204">
    <property type="protein sequence ID" value="GBP74345.1"/>
    <property type="molecule type" value="Genomic_DNA"/>
</dbReference>
<dbReference type="Proteomes" id="UP000299102">
    <property type="component" value="Unassembled WGS sequence"/>
</dbReference>
<proteinExistence type="predicted"/>
<feature type="region of interest" description="Disordered" evidence="1">
    <location>
        <begin position="74"/>
        <end position="95"/>
    </location>
</feature>
<protein>
    <submittedName>
        <fullName evidence="2">Uncharacterized protein</fullName>
    </submittedName>
</protein>
<sequence>MAGWIHEYRRCPISVPRPGQRKPRPFRGTVHRTKIEIRTIPSRAIAYSKCRASNSRRADVLIDEVICRDLEMKETSLAGPDEPLESTHSPPPKDIRNQRGVIIALLSKPPCRSSLAIPLMVSHSKAPPHVAKNFA</sequence>
<accession>A0A4C1YJ29</accession>
<name>A0A4C1YJ29_EUMVA</name>
<keyword evidence="3" id="KW-1185">Reference proteome</keyword>
<organism evidence="2 3">
    <name type="scientific">Eumeta variegata</name>
    <name type="common">Bagworm moth</name>
    <name type="synonym">Eumeta japonica</name>
    <dbReference type="NCBI Taxonomy" id="151549"/>
    <lineage>
        <taxon>Eukaryota</taxon>
        <taxon>Metazoa</taxon>
        <taxon>Ecdysozoa</taxon>
        <taxon>Arthropoda</taxon>
        <taxon>Hexapoda</taxon>
        <taxon>Insecta</taxon>
        <taxon>Pterygota</taxon>
        <taxon>Neoptera</taxon>
        <taxon>Endopterygota</taxon>
        <taxon>Lepidoptera</taxon>
        <taxon>Glossata</taxon>
        <taxon>Ditrysia</taxon>
        <taxon>Tineoidea</taxon>
        <taxon>Psychidae</taxon>
        <taxon>Oiketicinae</taxon>
        <taxon>Eumeta</taxon>
    </lineage>
</organism>
<evidence type="ECO:0000313" key="2">
    <source>
        <dbReference type="EMBL" id="GBP74345.1"/>
    </source>
</evidence>